<dbReference type="Proteomes" id="UP000189701">
    <property type="component" value="Unplaced"/>
</dbReference>
<evidence type="ECO:0000313" key="2">
    <source>
        <dbReference type="RefSeq" id="XP_009768753.1"/>
    </source>
</evidence>
<dbReference type="GO" id="GO:0004364">
    <property type="term" value="F:glutathione transferase activity"/>
    <property type="evidence" value="ECO:0007669"/>
    <property type="project" value="InterPro"/>
</dbReference>
<dbReference type="AlphaFoldDB" id="A0A1U7VQS0"/>
<dbReference type="eggNOG" id="KOG2214">
    <property type="taxonomic scope" value="Eukaryota"/>
</dbReference>
<dbReference type="GeneID" id="104219728"/>
<dbReference type="PANTHER" id="PTHR44372:SF1">
    <property type="entry name" value="ELONGATION FACTOR 1-GAMMA 3"/>
    <property type="match status" value="1"/>
</dbReference>
<dbReference type="KEGG" id="nsy:104219728"/>
<dbReference type="PANTHER" id="PTHR44372">
    <property type="entry name" value="ELONGATION FACTOR 1-GAMMA 1-RELATED"/>
    <property type="match status" value="1"/>
</dbReference>
<evidence type="ECO:0000313" key="1">
    <source>
        <dbReference type="Proteomes" id="UP000189701"/>
    </source>
</evidence>
<proteinExistence type="predicted"/>
<sequence>MLLESMKSVQSSKLALAFTSDDVNSPTRRGAIRPLRFAYVSASYEQICSNATLLLGDDVILVVLVSNVRILKMICGRSCNRKSAQHIRIAWIHQNGSKLEKPFACLLPLTLGTHILATRGELKLYLRLQRSSQPLRICYKDRNLPGFLLSKSKECAWEQKIQRGLQVLAESYYKQSPHVRVDKAVGLLFALFGIVQKARSASPYIIFDPGPYLDYARFPTLAIFILANNYSDCICLGFLHYMTSLDFVIWIVVTVSCARPCLFKAQDLLAKLNELFNVYHFIISQEHPHVSSLLQIQEFNRAYGEECTTYNVLAPNLEDKSHKSKRQHKVLEFVCTVQVVCVILGMDFFSTVTAIRSSLNDPTGVQSQSLFTNTLSSLGFTFILTKNFLEEFPNEKYWYIVVNQPNFYKLWGDMEQVESDFESAHFKVNWEHLYYISFSMLIYFVESSPRIVHLDKWFSPWQRRKDIVEMPRHDNVRWRGISDLLDGKLECNRVWYKL</sequence>
<dbReference type="RefSeq" id="XP_009768753.1">
    <property type="nucleotide sequence ID" value="XM_009770451.1"/>
</dbReference>
<name>A0A1U7VQS0_NICSY</name>
<gene>
    <name evidence="2" type="primary">LOC104219728</name>
</gene>
<organism evidence="1 2">
    <name type="scientific">Nicotiana sylvestris</name>
    <name type="common">Wood tobacco</name>
    <name type="synonym">South American tobacco</name>
    <dbReference type="NCBI Taxonomy" id="4096"/>
    <lineage>
        <taxon>Eukaryota</taxon>
        <taxon>Viridiplantae</taxon>
        <taxon>Streptophyta</taxon>
        <taxon>Embryophyta</taxon>
        <taxon>Tracheophyta</taxon>
        <taxon>Spermatophyta</taxon>
        <taxon>Magnoliopsida</taxon>
        <taxon>eudicotyledons</taxon>
        <taxon>Gunneridae</taxon>
        <taxon>Pentapetalae</taxon>
        <taxon>asterids</taxon>
        <taxon>lamiids</taxon>
        <taxon>Solanales</taxon>
        <taxon>Solanaceae</taxon>
        <taxon>Nicotianoideae</taxon>
        <taxon>Nicotianeae</taxon>
        <taxon>Nicotiana</taxon>
    </lineage>
</organism>
<dbReference type="STRING" id="4096.A0A1U7VQS0"/>
<dbReference type="OrthoDB" id="10283080at2759"/>
<keyword evidence="1" id="KW-1185">Reference proteome</keyword>
<protein>
    <submittedName>
        <fullName evidence="2">Uncharacterized protein LOC104219728</fullName>
    </submittedName>
</protein>
<dbReference type="InterPro" id="IPR044628">
    <property type="entry name" value="EF-1-gamma_plant"/>
</dbReference>
<reference evidence="2" key="2">
    <citation type="submission" date="2025-08" db="UniProtKB">
        <authorList>
            <consortium name="RefSeq"/>
        </authorList>
    </citation>
    <scope>IDENTIFICATION</scope>
    <source>
        <tissue evidence="2">Leaf</tissue>
    </source>
</reference>
<dbReference type="eggNOG" id="KOG4302">
    <property type="taxonomic scope" value="Eukaryota"/>
</dbReference>
<accession>A0A1U7VQS0</accession>
<reference evidence="1" key="1">
    <citation type="journal article" date="2013" name="Genome Biol.">
        <title>Reference genomes and transcriptomes of Nicotiana sylvestris and Nicotiana tomentosiformis.</title>
        <authorList>
            <person name="Sierro N."/>
            <person name="Battey J.N."/>
            <person name="Ouadi S."/>
            <person name="Bovet L."/>
            <person name="Goepfert S."/>
            <person name="Bakaher N."/>
            <person name="Peitsch M.C."/>
            <person name="Ivanov N.V."/>
        </authorList>
    </citation>
    <scope>NUCLEOTIDE SEQUENCE [LARGE SCALE GENOMIC DNA]</scope>
</reference>